<organism evidence="2 3">
    <name type="scientific">Flavobacterium johnsoniae (strain ATCC 17061 / DSM 2064 / JCM 8514 / BCRC 14874 / CCUG 350202 / NBRC 14942 / NCIMB 11054 / UW101)</name>
    <name type="common">Cytophaga johnsonae</name>
    <dbReference type="NCBI Taxonomy" id="376686"/>
    <lineage>
        <taxon>Bacteria</taxon>
        <taxon>Pseudomonadati</taxon>
        <taxon>Bacteroidota</taxon>
        <taxon>Flavobacteriia</taxon>
        <taxon>Flavobacteriales</taxon>
        <taxon>Flavobacteriaceae</taxon>
        <taxon>Flavobacterium</taxon>
    </lineage>
</organism>
<dbReference type="PANTHER" id="PTHR30383:SF5">
    <property type="entry name" value="SGNH HYDROLASE-TYPE ESTERASE DOMAIN-CONTAINING PROTEIN"/>
    <property type="match status" value="1"/>
</dbReference>
<feature type="chain" id="PRO_5030164660" evidence="1">
    <location>
        <begin position="18"/>
        <end position="524"/>
    </location>
</feature>
<dbReference type="EMBL" id="CP000685">
    <property type="protein sequence ID" value="ABQ03854.1"/>
    <property type="molecule type" value="Genomic_DNA"/>
</dbReference>
<dbReference type="OrthoDB" id="9764164at2"/>
<proteinExistence type="predicted"/>
<name>A5FLS2_FLAJ1</name>
<sequence length="524" mass="54283">MKKNIKLLLLVSLTFMASCNNDDNNNTPEEVPVVPGSAVFTKYIALGDSFAAGYSDNALFKKGQENSYPNILAQQFVAAGGGTFTQPLMNDNIGGLLLGGNVIAGTRLSFDGATQTPINVVGKPTTEVTAHLTGTFNNLGVPGAKSYHLVAPNYGNVAGVAMGQANPYFARFASTASTTVLADALVQDPTFFSLFIGGNDVLAYATSGGTGKDQTGNPNPATYGGNDITDPAVFAGVYSNLIAGLTAKGAKGVVANLPYITALPHFTTVPYNPLTAKTIGKNDAVVGLANIKALNAQLYGPLKQALTAFNAGDRINLLSETGASPLLIKDESLPNLSAQLTAAFTPTLGAQNAAFYGAVFGQARQAKTTDLVVLTTRADIGTAPTAANSGIGIAPPAPLNAFGISYPLQDKHVLIPTEIAEVKKATDAYNTTIEAIAKEKGLAFVDTRATLTQLANGGIRFGNFTMSSSFATGGAFSLDGVHPSARGYGLIANIFVDAINAKYGSTLRHVDLGVYPIQYPAIIQ</sequence>
<dbReference type="HOGENOM" id="CLU_045521_0_0_10"/>
<keyword evidence="3" id="KW-1185">Reference proteome</keyword>
<evidence type="ECO:0000313" key="2">
    <source>
        <dbReference type="EMBL" id="ABQ03854.1"/>
    </source>
</evidence>
<dbReference type="Gene3D" id="3.40.50.1110">
    <property type="entry name" value="SGNH hydrolase"/>
    <property type="match status" value="2"/>
</dbReference>
<dbReference type="Proteomes" id="UP000006694">
    <property type="component" value="Chromosome"/>
</dbReference>
<keyword evidence="2" id="KW-0449">Lipoprotein</keyword>
<feature type="signal peptide" evidence="1">
    <location>
        <begin position="1"/>
        <end position="17"/>
    </location>
</feature>
<dbReference type="GeneID" id="31763690"/>
<dbReference type="GO" id="GO:0004622">
    <property type="term" value="F:phosphatidylcholine lysophospholipase activity"/>
    <property type="evidence" value="ECO:0007669"/>
    <property type="project" value="TreeGrafter"/>
</dbReference>
<dbReference type="PANTHER" id="PTHR30383">
    <property type="entry name" value="THIOESTERASE 1/PROTEASE 1/LYSOPHOSPHOLIPASE L1"/>
    <property type="match status" value="1"/>
</dbReference>
<dbReference type="InterPro" id="IPR036514">
    <property type="entry name" value="SGNH_hydro_sf"/>
</dbReference>
<reference evidence="2 3" key="1">
    <citation type="journal article" date="2009" name="Appl. Environ. Microbiol.">
        <title>Novel features of the polysaccharide-digesting gliding bacterium Flavobacterium johnsoniae as revealed by genome sequence analysis.</title>
        <authorList>
            <person name="McBride M.J."/>
            <person name="Xie G."/>
            <person name="Martens E.C."/>
            <person name="Lapidus A."/>
            <person name="Henrissat B."/>
            <person name="Rhodes R.G."/>
            <person name="Goltsman E."/>
            <person name="Wang W."/>
            <person name="Xu J."/>
            <person name="Hunnicutt D.W."/>
            <person name="Staroscik A.M."/>
            <person name="Hoover T.R."/>
            <person name="Cheng Y.Q."/>
            <person name="Stein J.L."/>
        </authorList>
    </citation>
    <scope>NUCLEOTIDE SEQUENCE [LARGE SCALE GENOMIC DNA]</scope>
    <source>
        <strain evidence="3">ATCC 17061 / DSM 2064 / JCM 8514 / BCRC 14874 / CCUG 350202 / NBRC 14942 / NCIMB 11054 / UW101</strain>
    </source>
</reference>
<protein>
    <submittedName>
        <fullName evidence="2">Hypothetical lipoprotein</fullName>
    </submittedName>
</protein>
<dbReference type="STRING" id="376686.Fjoh_0820"/>
<keyword evidence="1" id="KW-0732">Signal</keyword>
<evidence type="ECO:0000313" key="3">
    <source>
        <dbReference type="Proteomes" id="UP000006694"/>
    </source>
</evidence>
<evidence type="ECO:0000256" key="1">
    <source>
        <dbReference type="SAM" id="SignalP"/>
    </source>
</evidence>
<accession>A5FLS2</accession>
<dbReference type="RefSeq" id="WP_012022908.1">
    <property type="nucleotide sequence ID" value="NC_009441.1"/>
</dbReference>
<dbReference type="AlphaFoldDB" id="A5FLS2"/>
<dbReference type="PROSITE" id="PS51257">
    <property type="entry name" value="PROKAR_LIPOPROTEIN"/>
    <property type="match status" value="1"/>
</dbReference>
<dbReference type="InterPro" id="IPR051532">
    <property type="entry name" value="Ester_Hydrolysis_Enzymes"/>
</dbReference>
<dbReference type="KEGG" id="fjo:Fjoh_0820"/>
<dbReference type="eggNOG" id="COG2755">
    <property type="taxonomic scope" value="Bacteria"/>
</dbReference>
<dbReference type="SUPFAM" id="SSF52266">
    <property type="entry name" value="SGNH hydrolase"/>
    <property type="match status" value="2"/>
</dbReference>
<gene>
    <name evidence="2" type="ordered locus">Fjoh_0820</name>
</gene>